<comment type="caution">
    <text evidence="5">The sequence shown here is derived from an EMBL/GenBank/DDBJ whole genome shotgun (WGS) entry which is preliminary data.</text>
</comment>
<dbReference type="Proteomes" id="UP000005615">
    <property type="component" value="Unassembled WGS sequence"/>
</dbReference>
<evidence type="ECO:0000313" key="5">
    <source>
        <dbReference type="EMBL" id="EGG30315.1"/>
    </source>
</evidence>
<dbReference type="GO" id="GO:0005829">
    <property type="term" value="C:cytosol"/>
    <property type="evidence" value="ECO:0007669"/>
    <property type="project" value="TreeGrafter"/>
</dbReference>
<dbReference type="EMBL" id="AEIG01000017">
    <property type="protein sequence ID" value="EGG30315.1"/>
    <property type="molecule type" value="Genomic_DNA"/>
</dbReference>
<keyword evidence="3" id="KW-0677">Repeat</keyword>
<dbReference type="InterPro" id="IPR051159">
    <property type="entry name" value="Hexapeptide_acetyltransf"/>
</dbReference>
<dbReference type="STRING" id="2518989.IMCC3088_681"/>
<dbReference type="AlphaFoldDB" id="F3L029"/>
<dbReference type="InterPro" id="IPR001451">
    <property type="entry name" value="Hexapep"/>
</dbReference>
<dbReference type="InterPro" id="IPR011004">
    <property type="entry name" value="Trimer_LpxA-like_sf"/>
</dbReference>
<proteinExistence type="inferred from homology"/>
<comment type="similarity">
    <text evidence="1">Belongs to the transferase hexapeptide repeat family.</text>
</comment>
<accession>F3L029</accession>
<protein>
    <submittedName>
        <fullName evidence="5">Maltose O-acetyltransferase</fullName>
    </submittedName>
</protein>
<organism evidence="5 6">
    <name type="scientific">Aequoribacter fuscus</name>
    <dbReference type="NCBI Taxonomy" id="2518989"/>
    <lineage>
        <taxon>Bacteria</taxon>
        <taxon>Pseudomonadati</taxon>
        <taxon>Pseudomonadota</taxon>
        <taxon>Gammaproteobacteria</taxon>
        <taxon>Cellvibrionales</taxon>
        <taxon>Halieaceae</taxon>
        <taxon>Aequoribacter</taxon>
    </lineage>
</organism>
<dbReference type="InterPro" id="IPR018357">
    <property type="entry name" value="Hexapep_transf_CS"/>
</dbReference>
<evidence type="ECO:0000256" key="1">
    <source>
        <dbReference type="ARBA" id="ARBA00007274"/>
    </source>
</evidence>
<sequence length="242" mass="26990">MKQDNRPYWLKKLHLQFRHWYTEYFLRPECASLGPYHTVMKPWYVKISGPNIHIGHSLTAIGEPSHRVELGVWGRDAGLGTLIIGDAALLSPGVRISASDEIRIGDGVMMANGAYVTDSDWHTLYDRNARDPEPRPVRIGNNVWIGDHATILKGVTIGDNSVVGAGAVVTQSVPANVVVAGNPAKIVKQLDPEREMVTRMDHFRDPQGVIDFFDGIDRAVLKDNTTWQWLLDTIYPAGRKKS</sequence>
<dbReference type="eggNOG" id="COG0110">
    <property type="taxonomic scope" value="Bacteria"/>
</dbReference>
<dbReference type="PANTHER" id="PTHR23416:SF23">
    <property type="entry name" value="ACETYLTRANSFERASE C18B11.09C-RELATED"/>
    <property type="match status" value="1"/>
</dbReference>
<dbReference type="GO" id="GO:0008374">
    <property type="term" value="F:O-acyltransferase activity"/>
    <property type="evidence" value="ECO:0007669"/>
    <property type="project" value="TreeGrafter"/>
</dbReference>
<evidence type="ECO:0000256" key="4">
    <source>
        <dbReference type="ARBA" id="ARBA00023315"/>
    </source>
</evidence>
<gene>
    <name evidence="5" type="ORF">IMCC3088_681</name>
</gene>
<dbReference type="SUPFAM" id="SSF51161">
    <property type="entry name" value="Trimeric LpxA-like enzymes"/>
    <property type="match status" value="1"/>
</dbReference>
<evidence type="ECO:0000313" key="6">
    <source>
        <dbReference type="Proteomes" id="UP000005615"/>
    </source>
</evidence>
<evidence type="ECO:0000256" key="3">
    <source>
        <dbReference type="ARBA" id="ARBA00022737"/>
    </source>
</evidence>
<dbReference type="PROSITE" id="PS00101">
    <property type="entry name" value="HEXAPEP_TRANSFERASES"/>
    <property type="match status" value="1"/>
</dbReference>
<dbReference type="PANTHER" id="PTHR23416">
    <property type="entry name" value="SIALIC ACID SYNTHASE-RELATED"/>
    <property type="match status" value="1"/>
</dbReference>
<evidence type="ECO:0000256" key="2">
    <source>
        <dbReference type="ARBA" id="ARBA00022679"/>
    </source>
</evidence>
<keyword evidence="2 5" id="KW-0808">Transferase</keyword>
<reference evidence="5 6" key="1">
    <citation type="journal article" date="2011" name="J. Bacteriol.">
        <title>Genome sequence of strain IMCC3088, a proteorhodopsin-containing marine bacterium belonging to the OM60/NOR5 clade.</title>
        <authorList>
            <person name="Jang Y."/>
            <person name="Oh H.M."/>
            <person name="Kang I."/>
            <person name="Lee K."/>
            <person name="Yang S.J."/>
            <person name="Cho J.C."/>
        </authorList>
    </citation>
    <scope>NUCLEOTIDE SEQUENCE [LARGE SCALE GENOMIC DNA]</scope>
    <source>
        <strain evidence="5 6">IMCC3088</strain>
    </source>
</reference>
<dbReference type="CDD" id="cd04647">
    <property type="entry name" value="LbH_MAT_like"/>
    <property type="match status" value="1"/>
</dbReference>
<dbReference type="RefSeq" id="WP_009575027.1">
    <property type="nucleotide sequence ID" value="NZ_AEIG01000017.1"/>
</dbReference>
<dbReference type="Gene3D" id="2.160.10.10">
    <property type="entry name" value="Hexapeptide repeat proteins"/>
    <property type="match status" value="1"/>
</dbReference>
<dbReference type="Pfam" id="PF00132">
    <property type="entry name" value="Hexapep"/>
    <property type="match status" value="1"/>
</dbReference>
<name>F3L029_9GAMM</name>
<keyword evidence="6" id="KW-1185">Reference proteome</keyword>
<keyword evidence="4" id="KW-0012">Acyltransferase</keyword>